<dbReference type="Gene3D" id="1.10.10.60">
    <property type="entry name" value="Homeodomain-like"/>
    <property type="match status" value="2"/>
</dbReference>
<evidence type="ECO:0000256" key="2">
    <source>
        <dbReference type="ARBA" id="ARBA00022603"/>
    </source>
</evidence>
<accession>A0ABW2PME0</accession>
<name>A0ABW2PME0_9BACL</name>
<keyword evidence="4" id="KW-0238">DNA-binding</keyword>
<dbReference type="Pfam" id="PF12833">
    <property type="entry name" value="HTH_18"/>
    <property type="match status" value="1"/>
</dbReference>
<keyword evidence="2" id="KW-0808">Transferase</keyword>
<sequence length="182" mass="21343">MLTFEEKWTKVLACDATYDGLFYTAVKTTGIYCRPSCRSRKPKKENVDFYMTRQEVEAKGFRPCKRCQPEVEHAPHRALVKQVTVYLMEHYKQPIRLEQIAEHVQLSPFHLERTFTQATGETPRQLLERLRIDKAAYLLRTTSMSNLTVCYEVGFQTPSNFYRVFRRVKGCTPNMYRKGGDV</sequence>
<dbReference type="PANTHER" id="PTHR43280:SF2">
    <property type="entry name" value="HTH-TYPE TRANSCRIPTIONAL REGULATOR EXSA"/>
    <property type="match status" value="1"/>
</dbReference>
<keyword evidence="9" id="KW-1185">Reference proteome</keyword>
<dbReference type="InterPro" id="IPR009057">
    <property type="entry name" value="Homeodomain-like_sf"/>
</dbReference>
<evidence type="ECO:0000259" key="7">
    <source>
        <dbReference type="PROSITE" id="PS01124"/>
    </source>
</evidence>
<keyword evidence="2" id="KW-0489">Methyltransferase</keyword>
<dbReference type="SUPFAM" id="SSF46689">
    <property type="entry name" value="Homeodomain-like"/>
    <property type="match status" value="2"/>
</dbReference>
<reference evidence="9" key="1">
    <citation type="journal article" date="2019" name="Int. J. Syst. Evol. Microbiol.">
        <title>The Global Catalogue of Microorganisms (GCM) 10K type strain sequencing project: providing services to taxonomists for standard genome sequencing and annotation.</title>
        <authorList>
            <consortium name="The Broad Institute Genomics Platform"/>
            <consortium name="The Broad Institute Genome Sequencing Center for Infectious Disease"/>
            <person name="Wu L."/>
            <person name="Ma J."/>
        </authorList>
    </citation>
    <scope>NUCLEOTIDE SEQUENCE [LARGE SCALE GENOMIC DNA]</scope>
    <source>
        <strain evidence="9">CCUG 55590</strain>
    </source>
</reference>
<keyword evidence="6" id="KW-0804">Transcription</keyword>
<proteinExistence type="predicted"/>
<dbReference type="SMART" id="SM00342">
    <property type="entry name" value="HTH_ARAC"/>
    <property type="match status" value="1"/>
</dbReference>
<dbReference type="PIRSF" id="PIRSF000408">
    <property type="entry name" value="Alkyltransferas_AdaA"/>
    <property type="match status" value="1"/>
</dbReference>
<evidence type="ECO:0000256" key="1">
    <source>
        <dbReference type="ARBA" id="ARBA00001947"/>
    </source>
</evidence>
<evidence type="ECO:0000256" key="4">
    <source>
        <dbReference type="ARBA" id="ARBA00023125"/>
    </source>
</evidence>
<dbReference type="EMBL" id="JBHTCE010000002">
    <property type="protein sequence ID" value="MFC7390649.1"/>
    <property type="molecule type" value="Genomic_DNA"/>
</dbReference>
<dbReference type="InterPro" id="IPR035451">
    <property type="entry name" value="Ada-like_dom_sf"/>
</dbReference>
<evidence type="ECO:0000256" key="5">
    <source>
        <dbReference type="ARBA" id="ARBA00023159"/>
    </source>
</evidence>
<dbReference type="InterPro" id="IPR018060">
    <property type="entry name" value="HTH_AraC"/>
</dbReference>
<evidence type="ECO:0000313" key="9">
    <source>
        <dbReference type="Proteomes" id="UP001596439"/>
    </source>
</evidence>
<organism evidence="8 9">
    <name type="scientific">Exiguobacterium aestuarii</name>
    <dbReference type="NCBI Taxonomy" id="273527"/>
    <lineage>
        <taxon>Bacteria</taxon>
        <taxon>Bacillati</taxon>
        <taxon>Bacillota</taxon>
        <taxon>Bacilli</taxon>
        <taxon>Bacillales</taxon>
        <taxon>Bacillales Family XII. Incertae Sedis</taxon>
        <taxon>Exiguobacterium</taxon>
    </lineage>
</organism>
<dbReference type="InterPro" id="IPR004026">
    <property type="entry name" value="Ada_DNA_repair_Zn-bd"/>
</dbReference>
<dbReference type="PANTHER" id="PTHR43280">
    <property type="entry name" value="ARAC-FAMILY TRANSCRIPTIONAL REGULATOR"/>
    <property type="match status" value="1"/>
</dbReference>
<keyword evidence="3" id="KW-0805">Transcription regulation</keyword>
<dbReference type="InterPro" id="IPR016220">
    <property type="entry name" value="Me-P-triester_DNA_alkyl-Trfase"/>
</dbReference>
<comment type="caution">
    <text evidence="8">The sequence shown here is derived from an EMBL/GenBank/DDBJ whole genome shotgun (WGS) entry which is preliminary data.</text>
</comment>
<dbReference type="PROSITE" id="PS01124">
    <property type="entry name" value="HTH_ARAC_FAMILY_2"/>
    <property type="match status" value="1"/>
</dbReference>
<evidence type="ECO:0000256" key="3">
    <source>
        <dbReference type="ARBA" id="ARBA00023015"/>
    </source>
</evidence>
<dbReference type="RefSeq" id="WP_214790016.1">
    <property type="nucleotide sequence ID" value="NZ_JANIEL010000080.1"/>
</dbReference>
<dbReference type="SUPFAM" id="SSF57884">
    <property type="entry name" value="Ada DNA repair protein, N-terminal domain (N-Ada 10)"/>
    <property type="match status" value="1"/>
</dbReference>
<keyword evidence="5" id="KW-0010">Activator</keyword>
<feature type="domain" description="HTH araC/xylS-type" evidence="7">
    <location>
        <begin position="81"/>
        <end position="179"/>
    </location>
</feature>
<dbReference type="Proteomes" id="UP001596439">
    <property type="component" value="Unassembled WGS sequence"/>
</dbReference>
<dbReference type="Gene3D" id="3.40.10.10">
    <property type="entry name" value="DNA Methylphosphotriester Repair Domain"/>
    <property type="match status" value="1"/>
</dbReference>
<protein>
    <submittedName>
        <fullName evidence="8">Bifunctional transcriptional activator/DNA repair enzyme AdaA</fullName>
    </submittedName>
</protein>
<evidence type="ECO:0000313" key="8">
    <source>
        <dbReference type="EMBL" id="MFC7390649.1"/>
    </source>
</evidence>
<evidence type="ECO:0000256" key="6">
    <source>
        <dbReference type="ARBA" id="ARBA00023163"/>
    </source>
</evidence>
<gene>
    <name evidence="8" type="ORF">ACFQO8_10900</name>
</gene>
<dbReference type="Pfam" id="PF02805">
    <property type="entry name" value="Ada_Zn_binding"/>
    <property type="match status" value="1"/>
</dbReference>
<comment type="cofactor">
    <cofactor evidence="1">
        <name>Zn(2+)</name>
        <dbReference type="ChEBI" id="CHEBI:29105"/>
    </cofactor>
</comment>